<gene>
    <name evidence="5" type="ORF">CVO96_17565</name>
</gene>
<dbReference type="InterPro" id="IPR028978">
    <property type="entry name" value="Chorismate_lyase_/UTRA_dom_sf"/>
</dbReference>
<evidence type="ECO:0000256" key="1">
    <source>
        <dbReference type="ARBA" id="ARBA00023015"/>
    </source>
</evidence>
<dbReference type="Gene3D" id="3.40.1410.10">
    <property type="entry name" value="Chorismate lyase-like"/>
    <property type="match status" value="1"/>
</dbReference>
<comment type="caution">
    <text evidence="5">The sequence shown here is derived from an EMBL/GenBank/DDBJ whole genome shotgun (WGS) entry which is preliminary data.</text>
</comment>
<feature type="domain" description="HTH gntR-type" evidence="4">
    <location>
        <begin position="21"/>
        <end position="89"/>
    </location>
</feature>
<reference evidence="5 6" key="1">
    <citation type="submission" date="2018-01" db="EMBL/GenBank/DDBJ databases">
        <title>Deinococcus koreensis sp. nov., a radiation-resistant bacterium isolated from river water.</title>
        <authorList>
            <person name="Choi A."/>
        </authorList>
    </citation>
    <scope>NUCLEOTIDE SEQUENCE [LARGE SCALE GENOMIC DNA]</scope>
    <source>
        <strain evidence="5 6">SJW1-2</strain>
    </source>
</reference>
<dbReference type="SMART" id="SM00866">
    <property type="entry name" value="UTRA"/>
    <property type="match status" value="1"/>
</dbReference>
<dbReference type="InterPro" id="IPR036390">
    <property type="entry name" value="WH_DNA-bd_sf"/>
</dbReference>
<keyword evidence="6" id="KW-1185">Reference proteome</keyword>
<dbReference type="Gene3D" id="1.10.10.10">
    <property type="entry name" value="Winged helix-like DNA-binding domain superfamily/Winged helix DNA-binding domain"/>
    <property type="match status" value="1"/>
</dbReference>
<dbReference type="EMBL" id="PPPD01000002">
    <property type="protein sequence ID" value="PNY79761.1"/>
    <property type="molecule type" value="Genomic_DNA"/>
</dbReference>
<dbReference type="SUPFAM" id="SSF64288">
    <property type="entry name" value="Chorismate lyase-like"/>
    <property type="match status" value="1"/>
</dbReference>
<evidence type="ECO:0000256" key="3">
    <source>
        <dbReference type="ARBA" id="ARBA00023163"/>
    </source>
</evidence>
<accession>A0A2K3UTA6</accession>
<keyword evidence="1" id="KW-0805">Transcription regulation</keyword>
<dbReference type="AlphaFoldDB" id="A0A2K3UTA6"/>
<proteinExistence type="predicted"/>
<dbReference type="InterPro" id="IPR036388">
    <property type="entry name" value="WH-like_DNA-bd_sf"/>
</dbReference>
<evidence type="ECO:0000313" key="6">
    <source>
        <dbReference type="Proteomes" id="UP000236379"/>
    </source>
</evidence>
<dbReference type="PANTHER" id="PTHR44846">
    <property type="entry name" value="MANNOSYL-D-GLYCERATE TRANSPORT/METABOLISM SYSTEM REPRESSOR MNGR-RELATED"/>
    <property type="match status" value="1"/>
</dbReference>
<dbReference type="InterPro" id="IPR011663">
    <property type="entry name" value="UTRA"/>
</dbReference>
<evidence type="ECO:0000313" key="5">
    <source>
        <dbReference type="EMBL" id="PNY79761.1"/>
    </source>
</evidence>
<keyword evidence="2" id="KW-0238">DNA-binding</keyword>
<organism evidence="5 6">
    <name type="scientific">Deinococcus koreensis</name>
    <dbReference type="NCBI Taxonomy" id="2054903"/>
    <lineage>
        <taxon>Bacteria</taxon>
        <taxon>Thermotogati</taxon>
        <taxon>Deinococcota</taxon>
        <taxon>Deinococci</taxon>
        <taxon>Deinococcales</taxon>
        <taxon>Deinococcaceae</taxon>
        <taxon>Deinococcus</taxon>
    </lineage>
</organism>
<dbReference type="Pfam" id="PF00392">
    <property type="entry name" value="GntR"/>
    <property type="match status" value="1"/>
</dbReference>
<evidence type="ECO:0000259" key="4">
    <source>
        <dbReference type="PROSITE" id="PS50949"/>
    </source>
</evidence>
<dbReference type="InterPro" id="IPR000524">
    <property type="entry name" value="Tscrpt_reg_HTH_GntR"/>
</dbReference>
<dbReference type="FunFam" id="1.10.10.10:FF:000079">
    <property type="entry name" value="GntR family transcriptional regulator"/>
    <property type="match status" value="1"/>
</dbReference>
<protein>
    <submittedName>
        <fullName evidence="5">GntR family transcriptional regulator</fullName>
    </submittedName>
</protein>
<name>A0A2K3UTA6_9DEIO</name>
<dbReference type="GO" id="GO:0045892">
    <property type="term" value="P:negative regulation of DNA-templated transcription"/>
    <property type="evidence" value="ECO:0007669"/>
    <property type="project" value="TreeGrafter"/>
</dbReference>
<dbReference type="GO" id="GO:0003700">
    <property type="term" value="F:DNA-binding transcription factor activity"/>
    <property type="evidence" value="ECO:0007669"/>
    <property type="project" value="InterPro"/>
</dbReference>
<dbReference type="GO" id="GO:0003677">
    <property type="term" value="F:DNA binding"/>
    <property type="evidence" value="ECO:0007669"/>
    <property type="project" value="UniProtKB-KW"/>
</dbReference>
<dbReference type="CDD" id="cd07377">
    <property type="entry name" value="WHTH_GntR"/>
    <property type="match status" value="1"/>
</dbReference>
<keyword evidence="3" id="KW-0804">Transcription</keyword>
<sequence>MVGAMSSTPAWAIPIDSGSATPVYVQVAQELQRRIENGELRRGSALPAERDLATHLHISRVTVRQALALLEKQGLLQRKHGSGTFVTPPALPGEMPSRPLGLLSSFSDDVRSRGQTPGARVLSFERGRPSAHEALSLALSPAETVYRVRRLRTADGEPLAIEESTLPAALVGPLEIGDVTDSSLYALLRSRRVEPQRAIRHLRAVNADLGLAGLLGVAVGAALLTTERVSWTAGAQPIEYARAHYRGDRFDFVMELQGDQDA</sequence>
<evidence type="ECO:0000256" key="2">
    <source>
        <dbReference type="ARBA" id="ARBA00023125"/>
    </source>
</evidence>
<dbReference type="Proteomes" id="UP000236379">
    <property type="component" value="Unassembled WGS sequence"/>
</dbReference>
<dbReference type="OrthoDB" id="9815017at2"/>
<dbReference type="InterPro" id="IPR050679">
    <property type="entry name" value="Bact_HTH_transcr_reg"/>
</dbReference>
<dbReference type="PRINTS" id="PR00035">
    <property type="entry name" value="HTHGNTR"/>
</dbReference>
<dbReference type="Pfam" id="PF07702">
    <property type="entry name" value="UTRA"/>
    <property type="match status" value="1"/>
</dbReference>
<dbReference type="SMART" id="SM00345">
    <property type="entry name" value="HTH_GNTR"/>
    <property type="match status" value="1"/>
</dbReference>
<dbReference type="PANTHER" id="PTHR44846:SF1">
    <property type="entry name" value="MANNOSYL-D-GLYCERATE TRANSPORT_METABOLISM SYSTEM REPRESSOR MNGR-RELATED"/>
    <property type="match status" value="1"/>
</dbReference>
<dbReference type="PROSITE" id="PS50949">
    <property type="entry name" value="HTH_GNTR"/>
    <property type="match status" value="1"/>
</dbReference>
<dbReference type="SUPFAM" id="SSF46785">
    <property type="entry name" value="Winged helix' DNA-binding domain"/>
    <property type="match status" value="1"/>
</dbReference>